<accession>A0A5R9K8C5</accession>
<keyword evidence="1" id="KW-0812">Transmembrane</keyword>
<organism evidence="2 3">
    <name type="scientific">Dyadobacter sediminis</name>
    <dbReference type="NCBI Taxonomy" id="1493691"/>
    <lineage>
        <taxon>Bacteria</taxon>
        <taxon>Pseudomonadati</taxon>
        <taxon>Bacteroidota</taxon>
        <taxon>Cytophagia</taxon>
        <taxon>Cytophagales</taxon>
        <taxon>Spirosomataceae</taxon>
        <taxon>Dyadobacter</taxon>
    </lineage>
</organism>
<keyword evidence="3" id="KW-1185">Reference proteome</keyword>
<dbReference type="AlphaFoldDB" id="A0A5R9K8C5"/>
<comment type="caution">
    <text evidence="2">The sequence shown here is derived from an EMBL/GenBank/DDBJ whole genome shotgun (WGS) entry which is preliminary data.</text>
</comment>
<name>A0A5R9K8C5_9BACT</name>
<evidence type="ECO:0000256" key="1">
    <source>
        <dbReference type="SAM" id="Phobius"/>
    </source>
</evidence>
<protein>
    <submittedName>
        <fullName evidence="2">Uncharacterized protein</fullName>
    </submittedName>
</protein>
<reference evidence="2 3" key="1">
    <citation type="submission" date="2019-05" db="EMBL/GenBank/DDBJ databases">
        <authorList>
            <person name="Qu J.-H."/>
        </authorList>
    </citation>
    <scope>NUCLEOTIDE SEQUENCE [LARGE SCALE GENOMIC DNA]</scope>
    <source>
        <strain evidence="2 3">Z12</strain>
    </source>
</reference>
<dbReference type="RefSeq" id="WP_138282647.1">
    <property type="nucleotide sequence ID" value="NZ_BMGE01000005.1"/>
</dbReference>
<proteinExistence type="predicted"/>
<dbReference type="Proteomes" id="UP000309788">
    <property type="component" value="Unassembled WGS sequence"/>
</dbReference>
<evidence type="ECO:0000313" key="3">
    <source>
        <dbReference type="Proteomes" id="UP000309788"/>
    </source>
</evidence>
<sequence length="125" mass="14264">MMYIDAKWQDDMSTHAPVVCMKITYGTRGAGTVKYPDQVYAEYLGKTYQFDMGRKYYRSLLGVDTIAVYFDQASGRAFLPTSGQVKHYTGLYLLVAAFGLFLIGGSTWEFIKIVRKRNPKNKQSF</sequence>
<dbReference type="OrthoDB" id="961060at2"/>
<keyword evidence="1" id="KW-0472">Membrane</keyword>
<gene>
    <name evidence="2" type="ORF">FEM55_17245</name>
</gene>
<evidence type="ECO:0000313" key="2">
    <source>
        <dbReference type="EMBL" id="TLU90312.1"/>
    </source>
</evidence>
<keyword evidence="1" id="KW-1133">Transmembrane helix</keyword>
<dbReference type="EMBL" id="VCEI01000028">
    <property type="protein sequence ID" value="TLU90312.1"/>
    <property type="molecule type" value="Genomic_DNA"/>
</dbReference>
<feature type="transmembrane region" description="Helical" evidence="1">
    <location>
        <begin position="91"/>
        <end position="111"/>
    </location>
</feature>